<feature type="domain" description="DOCKER" evidence="4">
    <location>
        <begin position="1499"/>
        <end position="1922"/>
    </location>
</feature>
<gene>
    <name evidence="5" type="ORF">F444_01848</name>
</gene>
<dbReference type="CDD" id="cd08679">
    <property type="entry name" value="C2_DOCK180_related"/>
    <property type="match status" value="1"/>
</dbReference>
<dbReference type="PROSITE" id="PS51651">
    <property type="entry name" value="DOCKER"/>
    <property type="match status" value="1"/>
</dbReference>
<dbReference type="GO" id="GO:0007264">
    <property type="term" value="P:small GTPase-mediated signal transduction"/>
    <property type="evidence" value="ECO:0007669"/>
    <property type="project" value="InterPro"/>
</dbReference>
<dbReference type="EMBL" id="ANJA01000348">
    <property type="protein sequence ID" value="ETO84216.1"/>
    <property type="molecule type" value="Genomic_DNA"/>
</dbReference>
<dbReference type="Pfam" id="PF20421">
    <property type="entry name" value="DHR-2_Lobe_C"/>
    <property type="match status" value="1"/>
</dbReference>
<evidence type="ECO:0000313" key="6">
    <source>
        <dbReference type="Proteomes" id="UP000028582"/>
    </source>
</evidence>
<name>A0A081AZA6_PHYNI</name>
<dbReference type="Pfam" id="PF14429">
    <property type="entry name" value="DOCK-C2"/>
    <property type="match status" value="1"/>
</dbReference>
<protein>
    <recommendedName>
        <fullName evidence="7">C2 DOCK-type domain-containing protein</fullName>
    </recommendedName>
</protein>
<evidence type="ECO:0008006" key="7">
    <source>
        <dbReference type="Google" id="ProtNLM"/>
    </source>
</evidence>
<comment type="caution">
    <text evidence="5">The sequence shown here is derived from an EMBL/GenBank/DDBJ whole genome shotgun (WGS) entry which is preliminary data.</text>
</comment>
<comment type="similarity">
    <text evidence="1">Belongs to the DOCK family.</text>
</comment>
<evidence type="ECO:0000256" key="2">
    <source>
        <dbReference type="SAM" id="MobiDB-lite"/>
    </source>
</evidence>
<proteinExistence type="inferred from homology"/>
<dbReference type="PROSITE" id="PS51650">
    <property type="entry name" value="C2_DOCK"/>
    <property type="match status" value="1"/>
</dbReference>
<dbReference type="PANTHER" id="PTHR23317">
    <property type="entry name" value="DEDICATOR OF CYTOKINESIS DOCK"/>
    <property type="match status" value="1"/>
</dbReference>
<dbReference type="Gene3D" id="2.60.40.150">
    <property type="entry name" value="C2 domain"/>
    <property type="match status" value="1"/>
</dbReference>
<organism evidence="5 6">
    <name type="scientific">Phytophthora nicotianae P1976</name>
    <dbReference type="NCBI Taxonomy" id="1317066"/>
    <lineage>
        <taxon>Eukaryota</taxon>
        <taxon>Sar</taxon>
        <taxon>Stramenopiles</taxon>
        <taxon>Oomycota</taxon>
        <taxon>Peronosporomycetes</taxon>
        <taxon>Peronosporales</taxon>
        <taxon>Peronosporaceae</taxon>
        <taxon>Phytophthora</taxon>
    </lineage>
</organism>
<evidence type="ECO:0000313" key="5">
    <source>
        <dbReference type="EMBL" id="ETO84217.1"/>
    </source>
</evidence>
<evidence type="ECO:0000259" key="3">
    <source>
        <dbReference type="PROSITE" id="PS51650"/>
    </source>
</evidence>
<evidence type="ECO:0000256" key="1">
    <source>
        <dbReference type="PROSITE-ProRule" id="PRU00983"/>
    </source>
</evidence>
<dbReference type="InterPro" id="IPR027007">
    <property type="entry name" value="C2_DOCK-type_domain"/>
</dbReference>
<evidence type="ECO:0000259" key="4">
    <source>
        <dbReference type="PROSITE" id="PS51651"/>
    </source>
</evidence>
<feature type="domain" description="C2 DOCK-type" evidence="3">
    <location>
        <begin position="399"/>
        <end position="578"/>
    </location>
</feature>
<reference evidence="5 6" key="1">
    <citation type="submission" date="2013-11" db="EMBL/GenBank/DDBJ databases">
        <title>The Genome Sequence of Phytophthora parasitica P1976.</title>
        <authorList>
            <consortium name="The Broad Institute Genomics Platform"/>
            <person name="Russ C."/>
            <person name="Tyler B."/>
            <person name="Panabieres F."/>
            <person name="Shan W."/>
            <person name="Tripathy S."/>
            <person name="Grunwald N."/>
            <person name="Machado M."/>
            <person name="Johnson C.S."/>
            <person name="Walker B."/>
            <person name="Young S."/>
            <person name="Zeng Q."/>
            <person name="Gargeya S."/>
            <person name="Fitzgerald M."/>
            <person name="Haas B."/>
            <person name="Abouelleil A."/>
            <person name="Allen A.W."/>
            <person name="Alvarado L."/>
            <person name="Arachchi H.M."/>
            <person name="Berlin A.M."/>
            <person name="Chapman S.B."/>
            <person name="Gainer-Dewar J."/>
            <person name="Goldberg J."/>
            <person name="Griggs A."/>
            <person name="Gujja S."/>
            <person name="Hansen M."/>
            <person name="Howarth C."/>
            <person name="Imamovic A."/>
            <person name="Ireland A."/>
            <person name="Larimer J."/>
            <person name="McCowan C."/>
            <person name="Murphy C."/>
            <person name="Pearson M."/>
            <person name="Poon T.W."/>
            <person name="Priest M."/>
            <person name="Roberts A."/>
            <person name="Saif S."/>
            <person name="Shea T."/>
            <person name="Sisk P."/>
            <person name="Sykes S."/>
            <person name="Wortman J."/>
            <person name="Nusbaum C."/>
            <person name="Birren B."/>
        </authorList>
    </citation>
    <scope>NUCLEOTIDE SEQUENCE [LARGE SCALE GENOMIC DNA]</scope>
    <source>
        <strain evidence="5 6">P1976</strain>
    </source>
</reference>
<feature type="region of interest" description="Disordered" evidence="2">
    <location>
        <begin position="1"/>
        <end position="26"/>
    </location>
</feature>
<accession>A0A081AZA6</accession>
<dbReference type="InterPro" id="IPR043162">
    <property type="entry name" value="DOCK_C_lobe_C"/>
</dbReference>
<dbReference type="Proteomes" id="UP000028582">
    <property type="component" value="Unassembled WGS sequence"/>
</dbReference>
<dbReference type="OrthoDB" id="47328at2759"/>
<dbReference type="InterPro" id="IPR035892">
    <property type="entry name" value="C2_domain_sf"/>
</dbReference>
<dbReference type="PANTHER" id="PTHR23317:SF76">
    <property type="entry name" value="LD20667P"/>
    <property type="match status" value="1"/>
</dbReference>
<dbReference type="GO" id="GO:0005085">
    <property type="term" value="F:guanyl-nucleotide exchange factor activity"/>
    <property type="evidence" value="ECO:0007669"/>
    <property type="project" value="InterPro"/>
</dbReference>
<feature type="compositionally biased region" description="Polar residues" evidence="2">
    <location>
        <begin position="1"/>
        <end position="13"/>
    </location>
</feature>
<dbReference type="InterPro" id="IPR027357">
    <property type="entry name" value="DOCKER_dom"/>
</dbReference>
<dbReference type="EMBL" id="ANJA01000348">
    <property type="protein sequence ID" value="ETO84217.1"/>
    <property type="molecule type" value="Genomic_DNA"/>
</dbReference>
<dbReference type="InterPro" id="IPR046773">
    <property type="entry name" value="DOCKER_Lobe_C"/>
</dbReference>
<dbReference type="Gene3D" id="1.20.58.740">
    <property type="match status" value="1"/>
</dbReference>
<dbReference type="InterPro" id="IPR026791">
    <property type="entry name" value="DOCK"/>
</dbReference>
<sequence length="2017" mass="225475">MEAISTSPTTSEASHQRGHSPPVGLQMEKGELSEDVWSEHGSGFGIPTGTLELLEVTRREWRRSMELPLPPPSPEDAPILHEFSRPWRALRLPIPSTPTEKTSSLMRSYEPQYTPSEPTFASEVRMSSFLEPRVAVPEAQAFLITPRIRFTLGTIEPLVCRLVLYDMSLGCRATEEFCFRIPGPMLNKADCTIPPAALMYVLPTLQMQNLYLVLKVSKVLAGDGDIAAAPYCTPDKFASTSEQQKLVEKAVDCGLRLGRYQQPFAWGTIPLSKGIKRSMTLFRQRGCIPEEQRISLISDAIRGILKDKVIPASCEFDVDDISAEELADAKFKNPEISSSSRPRLKIADPFTIKHPSESDVSEQHGDKGIHCREVQPFCTSSLVPKFGSVGSGPVAVSYVNTLYVYPLQIEKCQYRNVAIRVQLLQREVDAVRGVEESAEAVLQAVYRANNQVERSAFAPVGYHQKNPQFDDEIKICLPECLTRDHHLLFTFYHVHCKKLQPNQPQQKVVGYAVMPILGKDGTILQDGKYTANVTPAPASSKPLATGGGISLSPGYVAAARVAPLDNNKTVFSCRGRVVSSIHSQDSAVAAFLSPFHGSPRPDAVDKEDAIVNRLMALNQSSALNVRYFFFMIAKFVLGYLRHGTSIVRWSAFRTLLGIMEKASWNPRGSLKVHEMNRVLHDFVHIVFDEKCIDNPSKSQSPAKSPTKSERKSVFGALLETWLNVLNNKASIEENADTKRMSLTYSNVLLQLILKSMAMNLLDQCDTSSGDTAHSLPMTLAKNDEMMLERVLDQLIACAGDTTNGLLLQKEVNRSVAYFCRGVFLVVNNVFPARVIDRYVKWIDVQGDANSLRHIWFPFLHILVDFEFFPTVNGAAETNSVKTRAWLAKAVSEKLLLIIDTQKEQKIRVDAVRLLRRMFAAQAYNSRFQSSEHQERIALLYYPLFRNLAQFTTPGKLLSGNVPGLLGEAKSVLDLQKETMACVGHLLCSVSNAQLPYFFRPLAGESTQGHETQLDFTDQLAFYHRVVGQKFPQAVETLVALDDNSENLCDGSSEIMAQQSLYDEARVHASLGLIQRMLDIFLVTESSKTTGVELWHQLLSPDLGASESETGLSLLEHHLAHRRSIHRRTGGMESPVMLSPKSNSAEFFSDTSQTATDGGTTHRSLPRNWSKQYAGQQRRSVPNAGIDEKVAYTPSVQKLEEVASGQHAEEIAALQQVVAITALRVIETVVDQYEVVIRLIEVARTPRLGAPERHDNSSLNGVSINQAFVLLGYITELLFQLLQQASSISGLAGEMEQETTTEEDQKVDDPLDNSVDGTKPCFVSTLLQHLQAFVWRFSAALFAARIPGLPLAHDQCRIQLIISIAATAKKSSVRCHAAMLLSQLLAVCYEQTGSFLLVKAPVLRVFTAAFFPTTSKPPLLKLSSTSLRDLLDEMRAFATVSRDRVLSLPSSFHIQFIELLNDLTTKVHAYERWHSAFEDPTGAYDFEEIEEGIDRVLEDISPYWLLMEKLVWLNALMRLHLRRDRFAEAVCCKLAAVECVQRAGLGDDSSNILYFGRVQQWIIRELFVARGYAERADWIEKELSICELLLGCLKQQRRFKEYQEMLRCVDVLVGRLAERQESNGGQQNSSAFSFYRVRYAGGCVPALISKDEFIYKRSKFVSLGEFVGEMKTMLRAKYPQCERVDVVPEPKPLTGGDSNPNVIFLRVTTVEEALQIDLSRLKATQPRSSDWRVAFKFAVPFTRDSASSYGKTSEQMKRITFLSVEQTFPCRLNRQLVRLRHEEVRCPIENSVDDIQKRCALLRAEINKENVGKTDLKTLTLVLKGSVDTHVHGGIPEVLDSFLAGDPAQLVDAEGRYMSSHDSLQKRHELANLLVEFAQLCWQCLLISREAFRRSSQPSQHVSASPTAFHPQLLPHHFALHQHDAVNDNFLPPLPDTNLLLSRPVIDSQPLETESSPALLVEVSPLQTEFERSFASLVDQLKSKIPFTYKNATKLSRLRFSLPSSSPAPVAPLPDNTH</sequence>